<name>A0A662D2P8_UNCAE</name>
<sequence length="102" mass="11919">MPILKRWSSFRKENVIKEVPNFYGVYEVADGAKEVLYIGEEKVRDRLLAHFSGGSDPIPGVSYFRCETTRSKDRCVQRQNALLAEYKRGHDRLPKFNQKRRA</sequence>
<dbReference type="EMBL" id="QMPY01000176">
    <property type="protein sequence ID" value="RLE06553.1"/>
    <property type="molecule type" value="Genomic_DNA"/>
</dbReference>
<comment type="caution">
    <text evidence="2">The sequence shown here is derived from an EMBL/GenBank/DDBJ whole genome shotgun (WGS) entry which is preliminary data.</text>
</comment>
<dbReference type="Gene3D" id="3.40.1440.10">
    <property type="entry name" value="GIY-YIG endonuclease"/>
    <property type="match status" value="1"/>
</dbReference>
<reference evidence="2 3" key="1">
    <citation type="submission" date="2018-06" db="EMBL/GenBank/DDBJ databases">
        <title>Extensive metabolic versatility and redundancy in microbially diverse, dynamic hydrothermal sediments.</title>
        <authorList>
            <person name="Dombrowski N."/>
            <person name="Teske A."/>
            <person name="Baker B.J."/>
        </authorList>
    </citation>
    <scope>NUCLEOTIDE SEQUENCE [LARGE SCALE GENOMIC DNA]</scope>
    <source>
        <strain evidence="2">B7_G13</strain>
    </source>
</reference>
<evidence type="ECO:0000313" key="2">
    <source>
        <dbReference type="EMBL" id="RLE06553.1"/>
    </source>
</evidence>
<accession>A0A662D2P8</accession>
<gene>
    <name evidence="2" type="ORF">DRZ78_04520</name>
</gene>
<dbReference type="AlphaFoldDB" id="A0A662D2P8"/>
<proteinExistence type="predicted"/>
<organism evidence="2 3">
    <name type="scientific">Aerophobetes bacterium</name>
    <dbReference type="NCBI Taxonomy" id="2030807"/>
    <lineage>
        <taxon>Bacteria</taxon>
        <taxon>Candidatus Aerophobota</taxon>
    </lineage>
</organism>
<evidence type="ECO:0000313" key="3">
    <source>
        <dbReference type="Proteomes" id="UP000277457"/>
    </source>
</evidence>
<dbReference type="Pfam" id="PF24348">
    <property type="entry name" value="DUF7508"/>
    <property type="match status" value="1"/>
</dbReference>
<dbReference type="Proteomes" id="UP000277457">
    <property type="component" value="Unassembled WGS sequence"/>
</dbReference>
<feature type="domain" description="GIY-YIG" evidence="1">
    <location>
        <begin position="21"/>
        <end position="98"/>
    </location>
</feature>
<dbReference type="PROSITE" id="PS50164">
    <property type="entry name" value="GIY_YIG"/>
    <property type="match status" value="1"/>
</dbReference>
<protein>
    <submittedName>
        <fullName evidence="2">Excinuclease ABC subunit C</fullName>
    </submittedName>
</protein>
<dbReference type="InterPro" id="IPR055930">
    <property type="entry name" value="DUF7508"/>
</dbReference>
<evidence type="ECO:0000259" key="1">
    <source>
        <dbReference type="PROSITE" id="PS50164"/>
    </source>
</evidence>
<dbReference type="InterPro" id="IPR000305">
    <property type="entry name" value="GIY-YIG_endonuc"/>
</dbReference>
<dbReference type="InterPro" id="IPR035901">
    <property type="entry name" value="GIY-YIG_endonuc_sf"/>
</dbReference>